<feature type="compositionally biased region" description="Basic and acidic residues" evidence="1">
    <location>
        <begin position="79"/>
        <end position="94"/>
    </location>
</feature>
<proteinExistence type="predicted"/>
<name>A0AAD7H5M5_9AGAR</name>
<comment type="caution">
    <text evidence="2">The sequence shown here is derived from an EMBL/GenBank/DDBJ whole genome shotgun (WGS) entry which is preliminary data.</text>
</comment>
<gene>
    <name evidence="2" type="ORF">B0H16DRAFT_1812830</name>
</gene>
<evidence type="ECO:0000256" key="1">
    <source>
        <dbReference type="SAM" id="MobiDB-lite"/>
    </source>
</evidence>
<dbReference type="EMBL" id="JARKIB010000361">
    <property type="protein sequence ID" value="KAJ7712624.1"/>
    <property type="molecule type" value="Genomic_DNA"/>
</dbReference>
<feature type="compositionally biased region" description="Low complexity" evidence="1">
    <location>
        <begin position="95"/>
        <end position="135"/>
    </location>
</feature>
<feature type="compositionally biased region" description="Basic residues" evidence="1">
    <location>
        <begin position="198"/>
        <end position="208"/>
    </location>
</feature>
<dbReference type="Proteomes" id="UP001215598">
    <property type="component" value="Unassembled WGS sequence"/>
</dbReference>
<dbReference type="AlphaFoldDB" id="A0AAD7H5M5"/>
<organism evidence="2 3">
    <name type="scientific">Mycena metata</name>
    <dbReference type="NCBI Taxonomy" id="1033252"/>
    <lineage>
        <taxon>Eukaryota</taxon>
        <taxon>Fungi</taxon>
        <taxon>Dikarya</taxon>
        <taxon>Basidiomycota</taxon>
        <taxon>Agaricomycotina</taxon>
        <taxon>Agaricomycetes</taxon>
        <taxon>Agaricomycetidae</taxon>
        <taxon>Agaricales</taxon>
        <taxon>Marasmiineae</taxon>
        <taxon>Mycenaceae</taxon>
        <taxon>Mycena</taxon>
    </lineage>
</organism>
<sequence length="221" mass="23313">MYYDTHKFTFPFTSSGLADLSRPQWDVLATMLASGARGETPGFWRQPSIRTARSPSEDDIVLVDPEAAPHADSNAAAKLKADADAAEAKSKADTDAAAAAAKTKDNAASAAKSKADADAAAAKLKADADAAAAAAKTKEDSEVEALKRDRAAAVEAESSRKGSKKRKADSELVSETGGDARRPLRARRTPADAEAERKRKLAAPRGAKHSYEYVDRSPGKE</sequence>
<protein>
    <submittedName>
        <fullName evidence="2">Uncharacterized protein</fullName>
    </submittedName>
</protein>
<keyword evidence="3" id="KW-1185">Reference proteome</keyword>
<feature type="region of interest" description="Disordered" evidence="1">
    <location>
        <begin position="67"/>
        <end position="221"/>
    </location>
</feature>
<reference evidence="2" key="1">
    <citation type="submission" date="2023-03" db="EMBL/GenBank/DDBJ databases">
        <title>Massive genome expansion in bonnet fungi (Mycena s.s.) driven by repeated elements and novel gene families across ecological guilds.</title>
        <authorList>
            <consortium name="Lawrence Berkeley National Laboratory"/>
            <person name="Harder C.B."/>
            <person name="Miyauchi S."/>
            <person name="Viragh M."/>
            <person name="Kuo A."/>
            <person name="Thoen E."/>
            <person name="Andreopoulos B."/>
            <person name="Lu D."/>
            <person name="Skrede I."/>
            <person name="Drula E."/>
            <person name="Henrissat B."/>
            <person name="Morin E."/>
            <person name="Kohler A."/>
            <person name="Barry K."/>
            <person name="LaButti K."/>
            <person name="Morin E."/>
            <person name="Salamov A."/>
            <person name="Lipzen A."/>
            <person name="Mereny Z."/>
            <person name="Hegedus B."/>
            <person name="Baldrian P."/>
            <person name="Stursova M."/>
            <person name="Weitz H."/>
            <person name="Taylor A."/>
            <person name="Grigoriev I.V."/>
            <person name="Nagy L.G."/>
            <person name="Martin F."/>
            <person name="Kauserud H."/>
        </authorList>
    </citation>
    <scope>NUCLEOTIDE SEQUENCE</scope>
    <source>
        <strain evidence="2">CBHHK182m</strain>
    </source>
</reference>
<feature type="compositionally biased region" description="Basic and acidic residues" evidence="1">
    <location>
        <begin position="209"/>
        <end position="221"/>
    </location>
</feature>
<evidence type="ECO:0000313" key="3">
    <source>
        <dbReference type="Proteomes" id="UP001215598"/>
    </source>
</evidence>
<accession>A0AAD7H5M5</accession>
<evidence type="ECO:0000313" key="2">
    <source>
        <dbReference type="EMBL" id="KAJ7712624.1"/>
    </source>
</evidence>
<feature type="compositionally biased region" description="Basic and acidic residues" evidence="1">
    <location>
        <begin position="136"/>
        <end position="160"/>
    </location>
</feature>